<accession>A0A9D1I735</accession>
<evidence type="ECO:0000256" key="5">
    <source>
        <dbReference type="ARBA" id="ARBA00022927"/>
    </source>
</evidence>
<organism evidence="10 11">
    <name type="scientific">Candidatus Egerieisoma faecipullorum</name>
    <dbReference type="NCBI Taxonomy" id="2840963"/>
    <lineage>
        <taxon>Bacteria</taxon>
        <taxon>Bacillati</taxon>
        <taxon>Bacillota</taxon>
        <taxon>Clostridia</taxon>
        <taxon>Eubacteriales</taxon>
        <taxon>Clostridiaceae</taxon>
        <taxon>Clostridiaceae incertae sedis</taxon>
        <taxon>Candidatus Egerieisoma</taxon>
    </lineage>
</organism>
<comment type="subunit">
    <text evidence="9">Component of the Sec protein translocase complex. Heterotrimer consisting of SecY, SecE and SecG subunits. The heterotrimers can form oligomers, although 1 heterotrimer is thought to be able to translocate proteins. Interacts with the ribosome. Interacts with SecDF, and other proteins may be involved. Interacts with SecA.</text>
</comment>
<keyword evidence="6 9" id="KW-1133">Transmembrane helix</keyword>
<dbReference type="PROSITE" id="PS01067">
    <property type="entry name" value="SECE_SEC61G"/>
    <property type="match status" value="1"/>
</dbReference>
<feature type="transmembrane region" description="Helical" evidence="9">
    <location>
        <begin position="44"/>
        <end position="65"/>
    </location>
</feature>
<evidence type="ECO:0000256" key="1">
    <source>
        <dbReference type="ARBA" id="ARBA00004370"/>
    </source>
</evidence>
<comment type="similarity">
    <text evidence="9">Belongs to the SecE/SEC61-gamma family.</text>
</comment>
<dbReference type="GO" id="GO:0008320">
    <property type="term" value="F:protein transmembrane transporter activity"/>
    <property type="evidence" value="ECO:0007669"/>
    <property type="project" value="UniProtKB-UniRule"/>
</dbReference>
<sequence length="80" mass="8976">MAKEKEKKAKKPNFFKRTGTRIASFFKGIVSEIKKVTWPTKKQVVSNTLSVLAFCLVVGAIIWLADFGLKSLMSLITRLS</sequence>
<gene>
    <name evidence="9 10" type="primary">secE</name>
    <name evidence="10" type="ORF">IAD50_04870</name>
</gene>
<keyword evidence="4 9" id="KW-0812">Transmembrane</keyword>
<dbReference type="GO" id="GO:0006605">
    <property type="term" value="P:protein targeting"/>
    <property type="evidence" value="ECO:0007669"/>
    <property type="project" value="UniProtKB-UniRule"/>
</dbReference>
<evidence type="ECO:0000313" key="11">
    <source>
        <dbReference type="Proteomes" id="UP000824089"/>
    </source>
</evidence>
<dbReference type="PRINTS" id="PR01650">
    <property type="entry name" value="SECETRNLCASE"/>
</dbReference>
<keyword evidence="8 9" id="KW-0472">Membrane</keyword>
<protein>
    <recommendedName>
        <fullName evidence="9">Protein translocase subunit SecE</fullName>
    </recommendedName>
</protein>
<evidence type="ECO:0000256" key="6">
    <source>
        <dbReference type="ARBA" id="ARBA00022989"/>
    </source>
</evidence>
<name>A0A9D1I735_9CLOT</name>
<evidence type="ECO:0000256" key="9">
    <source>
        <dbReference type="HAMAP-Rule" id="MF_00422"/>
    </source>
</evidence>
<dbReference type="NCBIfam" id="TIGR00964">
    <property type="entry name" value="secE_bact"/>
    <property type="match status" value="1"/>
</dbReference>
<evidence type="ECO:0000256" key="4">
    <source>
        <dbReference type="ARBA" id="ARBA00022692"/>
    </source>
</evidence>
<dbReference type="Pfam" id="PF00584">
    <property type="entry name" value="SecE"/>
    <property type="match status" value="1"/>
</dbReference>
<dbReference type="GO" id="GO:0043952">
    <property type="term" value="P:protein transport by the Sec complex"/>
    <property type="evidence" value="ECO:0007669"/>
    <property type="project" value="UniProtKB-UniRule"/>
</dbReference>
<dbReference type="HAMAP" id="MF_00422">
    <property type="entry name" value="SecE"/>
    <property type="match status" value="1"/>
</dbReference>
<evidence type="ECO:0000256" key="8">
    <source>
        <dbReference type="ARBA" id="ARBA00023136"/>
    </source>
</evidence>
<dbReference type="GO" id="GO:0005886">
    <property type="term" value="C:plasma membrane"/>
    <property type="evidence" value="ECO:0007669"/>
    <property type="project" value="UniProtKB-SubCell"/>
</dbReference>
<dbReference type="AlphaFoldDB" id="A0A9D1I735"/>
<dbReference type="EMBL" id="DVMM01000097">
    <property type="protein sequence ID" value="HIU29611.1"/>
    <property type="molecule type" value="Genomic_DNA"/>
</dbReference>
<keyword evidence="2 9" id="KW-0813">Transport</keyword>
<dbReference type="GO" id="GO:0065002">
    <property type="term" value="P:intracellular protein transmembrane transport"/>
    <property type="evidence" value="ECO:0007669"/>
    <property type="project" value="UniProtKB-UniRule"/>
</dbReference>
<keyword evidence="7 9" id="KW-0811">Translocation</keyword>
<evidence type="ECO:0000313" key="10">
    <source>
        <dbReference type="EMBL" id="HIU29611.1"/>
    </source>
</evidence>
<evidence type="ECO:0000256" key="3">
    <source>
        <dbReference type="ARBA" id="ARBA00022475"/>
    </source>
</evidence>
<comment type="caution">
    <text evidence="10">The sequence shown here is derived from an EMBL/GenBank/DDBJ whole genome shotgun (WGS) entry which is preliminary data.</text>
</comment>
<evidence type="ECO:0000256" key="7">
    <source>
        <dbReference type="ARBA" id="ARBA00023010"/>
    </source>
</evidence>
<dbReference type="PANTHER" id="PTHR33910">
    <property type="entry name" value="PROTEIN TRANSLOCASE SUBUNIT SECE"/>
    <property type="match status" value="1"/>
</dbReference>
<dbReference type="InterPro" id="IPR038379">
    <property type="entry name" value="SecE_sf"/>
</dbReference>
<reference evidence="10" key="1">
    <citation type="submission" date="2020-10" db="EMBL/GenBank/DDBJ databases">
        <authorList>
            <person name="Gilroy R."/>
        </authorList>
    </citation>
    <scope>NUCLEOTIDE SEQUENCE</scope>
    <source>
        <strain evidence="10">CHK195-4489</strain>
    </source>
</reference>
<comment type="function">
    <text evidence="9">Essential subunit of the Sec protein translocation channel SecYEG. Clamps together the 2 halves of SecY. May contact the channel plug during translocation.</text>
</comment>
<evidence type="ECO:0000256" key="2">
    <source>
        <dbReference type="ARBA" id="ARBA00022448"/>
    </source>
</evidence>
<comment type="subcellular location">
    <subcellularLocation>
        <location evidence="9">Cell membrane</location>
        <topology evidence="9">Single-pass membrane protein</topology>
    </subcellularLocation>
    <subcellularLocation>
        <location evidence="1">Membrane</location>
    </subcellularLocation>
</comment>
<dbReference type="PANTHER" id="PTHR33910:SF1">
    <property type="entry name" value="PROTEIN TRANSLOCASE SUBUNIT SECE"/>
    <property type="match status" value="1"/>
</dbReference>
<dbReference type="Proteomes" id="UP000824089">
    <property type="component" value="Unassembled WGS sequence"/>
</dbReference>
<keyword evidence="3 9" id="KW-1003">Cell membrane</keyword>
<reference evidence="10" key="2">
    <citation type="journal article" date="2021" name="PeerJ">
        <title>Extensive microbial diversity within the chicken gut microbiome revealed by metagenomics and culture.</title>
        <authorList>
            <person name="Gilroy R."/>
            <person name="Ravi A."/>
            <person name="Getino M."/>
            <person name="Pursley I."/>
            <person name="Horton D.L."/>
            <person name="Alikhan N.F."/>
            <person name="Baker D."/>
            <person name="Gharbi K."/>
            <person name="Hall N."/>
            <person name="Watson M."/>
            <person name="Adriaenssens E.M."/>
            <person name="Foster-Nyarko E."/>
            <person name="Jarju S."/>
            <person name="Secka A."/>
            <person name="Antonio M."/>
            <person name="Oren A."/>
            <person name="Chaudhuri R.R."/>
            <person name="La Ragione R."/>
            <person name="Hildebrand F."/>
            <person name="Pallen M.J."/>
        </authorList>
    </citation>
    <scope>NUCLEOTIDE SEQUENCE</scope>
    <source>
        <strain evidence="10">CHK195-4489</strain>
    </source>
</reference>
<dbReference type="InterPro" id="IPR005807">
    <property type="entry name" value="SecE_bac"/>
</dbReference>
<dbReference type="Gene3D" id="1.20.5.1030">
    <property type="entry name" value="Preprotein translocase secy subunit"/>
    <property type="match status" value="1"/>
</dbReference>
<keyword evidence="5 9" id="KW-0653">Protein transport</keyword>
<dbReference type="GO" id="GO:0009306">
    <property type="term" value="P:protein secretion"/>
    <property type="evidence" value="ECO:0007669"/>
    <property type="project" value="UniProtKB-UniRule"/>
</dbReference>
<dbReference type="InterPro" id="IPR001901">
    <property type="entry name" value="Translocase_SecE/Sec61-g"/>
</dbReference>
<proteinExistence type="inferred from homology"/>